<sequence length="219" mass="24717">MTIHIACLHASASNIAYINRAFNGYDVVLTHVVDDNLIHQIRGGMSQEELSKKIIHQLQQIEQSDGDCILITCTNYIALLEELAVEFKLPIIKIDEPFFEQVARAEKPIKMLFTNEATVKGTMKRFKAICSCEQEIEVVLIPAAFEQYLAGETVKHDQKIIEYLVSQDLFEYTVAAAQLSMSNAAIVYSKLSGQAVLNPLNALQAYIEEKLKIRKKKNR</sequence>
<organism evidence="1 2">
    <name type="scientific">Lysinibacillus contaminans</name>
    <dbReference type="NCBI Taxonomy" id="1293441"/>
    <lineage>
        <taxon>Bacteria</taxon>
        <taxon>Bacillati</taxon>
        <taxon>Bacillota</taxon>
        <taxon>Bacilli</taxon>
        <taxon>Bacillales</taxon>
        <taxon>Bacillaceae</taxon>
        <taxon>Lysinibacillus</taxon>
    </lineage>
</organism>
<dbReference type="Proteomes" id="UP000050668">
    <property type="component" value="Unassembled WGS sequence"/>
</dbReference>
<keyword evidence="2" id="KW-1185">Reference proteome</keyword>
<gene>
    <name evidence="1" type="ORF">AEA09_03820</name>
</gene>
<comment type="caution">
    <text evidence="1">The sequence shown here is derived from an EMBL/GenBank/DDBJ whole genome shotgun (WGS) entry which is preliminary data.</text>
</comment>
<reference evidence="2" key="1">
    <citation type="submission" date="2015-07" db="EMBL/GenBank/DDBJ databases">
        <title>Fjat-14205 dsm 2895.</title>
        <authorList>
            <person name="Liu B."/>
            <person name="Wang J."/>
            <person name="Zhu Y."/>
            <person name="Liu G."/>
            <person name="Chen Q."/>
            <person name="Chen Z."/>
            <person name="Lan J."/>
            <person name="Che J."/>
            <person name="Ge C."/>
            <person name="Shi H."/>
            <person name="Pan Z."/>
            <person name="Liu X."/>
        </authorList>
    </citation>
    <scope>NUCLEOTIDE SEQUENCE [LARGE SCALE GENOMIC DNA]</scope>
    <source>
        <strain evidence="2">DSM 25560</strain>
    </source>
</reference>
<evidence type="ECO:0000313" key="1">
    <source>
        <dbReference type="EMBL" id="KOS67772.1"/>
    </source>
</evidence>
<protein>
    <recommendedName>
        <fullName evidence="3">Asp/Glu racemase</fullName>
    </recommendedName>
</protein>
<accession>A0ABR5JYN2</accession>
<dbReference type="InterPro" id="IPR001920">
    <property type="entry name" value="Asp/Glu_race"/>
</dbReference>
<dbReference type="EMBL" id="LGRV01000003">
    <property type="protein sequence ID" value="KOS67772.1"/>
    <property type="molecule type" value="Genomic_DNA"/>
</dbReference>
<proteinExistence type="predicted"/>
<evidence type="ECO:0008006" key="3">
    <source>
        <dbReference type="Google" id="ProtNLM"/>
    </source>
</evidence>
<evidence type="ECO:0000313" key="2">
    <source>
        <dbReference type="Proteomes" id="UP000050668"/>
    </source>
</evidence>
<name>A0ABR5JYN2_9BACI</name>
<dbReference type="RefSeq" id="WP_053582583.1">
    <property type="nucleotide sequence ID" value="NZ_LGRV01000003.1"/>
</dbReference>
<dbReference type="Gene3D" id="3.40.50.1860">
    <property type="match status" value="1"/>
</dbReference>